<dbReference type="Proteomes" id="UP000276133">
    <property type="component" value="Unassembled WGS sequence"/>
</dbReference>
<comment type="caution">
    <text evidence="2">The sequence shown here is derived from an EMBL/GenBank/DDBJ whole genome shotgun (WGS) entry which is preliminary data.</text>
</comment>
<feature type="compositionally biased region" description="Polar residues" evidence="1">
    <location>
        <begin position="57"/>
        <end position="74"/>
    </location>
</feature>
<feature type="compositionally biased region" description="Low complexity" evidence="1">
    <location>
        <begin position="84"/>
        <end position="96"/>
    </location>
</feature>
<gene>
    <name evidence="2" type="ORF">BpHYR1_027458</name>
</gene>
<keyword evidence="3" id="KW-1185">Reference proteome</keyword>
<feature type="compositionally biased region" description="Low complexity" evidence="1">
    <location>
        <begin position="33"/>
        <end position="56"/>
    </location>
</feature>
<name>A0A3M7Q4K8_BRAPC</name>
<evidence type="ECO:0000256" key="1">
    <source>
        <dbReference type="SAM" id="MobiDB-lite"/>
    </source>
</evidence>
<protein>
    <submittedName>
        <fullName evidence="2">Uncharacterized protein</fullName>
    </submittedName>
</protein>
<organism evidence="2 3">
    <name type="scientific">Brachionus plicatilis</name>
    <name type="common">Marine rotifer</name>
    <name type="synonym">Brachionus muelleri</name>
    <dbReference type="NCBI Taxonomy" id="10195"/>
    <lineage>
        <taxon>Eukaryota</taxon>
        <taxon>Metazoa</taxon>
        <taxon>Spiralia</taxon>
        <taxon>Gnathifera</taxon>
        <taxon>Rotifera</taxon>
        <taxon>Eurotatoria</taxon>
        <taxon>Monogononta</taxon>
        <taxon>Pseudotrocha</taxon>
        <taxon>Ploima</taxon>
        <taxon>Brachionidae</taxon>
        <taxon>Brachionus</taxon>
    </lineage>
</organism>
<dbReference type="AlphaFoldDB" id="A0A3M7Q4K8"/>
<evidence type="ECO:0000313" key="2">
    <source>
        <dbReference type="EMBL" id="RNA06357.1"/>
    </source>
</evidence>
<feature type="compositionally biased region" description="Polar residues" evidence="1">
    <location>
        <begin position="97"/>
        <end position="112"/>
    </location>
</feature>
<accession>A0A3M7Q4K8</accession>
<reference evidence="2 3" key="1">
    <citation type="journal article" date="2018" name="Sci. Rep.">
        <title>Genomic signatures of local adaptation to the degree of environmental predictability in rotifers.</title>
        <authorList>
            <person name="Franch-Gras L."/>
            <person name="Hahn C."/>
            <person name="Garcia-Roger E.M."/>
            <person name="Carmona M.J."/>
            <person name="Serra M."/>
            <person name="Gomez A."/>
        </authorList>
    </citation>
    <scope>NUCLEOTIDE SEQUENCE [LARGE SCALE GENOMIC DNA]</scope>
    <source>
        <strain evidence="2">HYR1</strain>
    </source>
</reference>
<dbReference type="EMBL" id="REGN01007427">
    <property type="protein sequence ID" value="RNA06357.1"/>
    <property type="molecule type" value="Genomic_DNA"/>
</dbReference>
<dbReference type="OrthoDB" id="10610081at2759"/>
<feature type="region of interest" description="Disordered" evidence="1">
    <location>
        <begin position="33"/>
        <end position="128"/>
    </location>
</feature>
<proteinExistence type="predicted"/>
<feature type="compositionally biased region" description="Basic and acidic residues" evidence="1">
    <location>
        <begin position="118"/>
        <end position="128"/>
    </location>
</feature>
<sequence>MGQIIKIYSKNTICFSKSISLKRAQLMESYSISPLNKTNPSPSPNSRPLLSASNLNKIYSNTSNQSSRSPQYNLLATRPDHSSSRTTSSDGTSATSIHQQRTRPYTPRSNISIIPDNRSGRIKKETNL</sequence>
<evidence type="ECO:0000313" key="3">
    <source>
        <dbReference type="Proteomes" id="UP000276133"/>
    </source>
</evidence>